<keyword evidence="5" id="KW-0813">Transport</keyword>
<dbReference type="NCBIfam" id="NF038017">
    <property type="entry name" value="ABC_perm1"/>
    <property type="match status" value="1"/>
</dbReference>
<feature type="transmembrane region" description="Helical" evidence="5">
    <location>
        <begin position="201"/>
        <end position="225"/>
    </location>
</feature>
<feature type="domain" description="ABC transmembrane type-1" evidence="6">
    <location>
        <begin position="26"/>
        <end position="222"/>
    </location>
</feature>
<dbReference type="Proteomes" id="UP000045545">
    <property type="component" value="Unassembled WGS sequence"/>
</dbReference>
<evidence type="ECO:0000256" key="5">
    <source>
        <dbReference type="RuleBase" id="RU363032"/>
    </source>
</evidence>
<feature type="transmembrane region" description="Helical" evidence="5">
    <location>
        <begin position="28"/>
        <end position="53"/>
    </location>
</feature>
<gene>
    <name evidence="7" type="ORF">2791</name>
</gene>
<evidence type="ECO:0000256" key="3">
    <source>
        <dbReference type="ARBA" id="ARBA00022989"/>
    </source>
</evidence>
<keyword evidence="4 5" id="KW-0472">Membrane</keyword>
<dbReference type="PANTHER" id="PTHR43632:SF1">
    <property type="entry name" value="PERMEASE COMPONENT OF TUNGSTATE ABC TRANSPORTER"/>
    <property type="match status" value="1"/>
</dbReference>
<feature type="transmembrane region" description="Helical" evidence="5">
    <location>
        <begin position="65"/>
        <end position="85"/>
    </location>
</feature>
<dbReference type="InterPro" id="IPR000515">
    <property type="entry name" value="MetI-like"/>
</dbReference>
<dbReference type="PROSITE" id="PS50928">
    <property type="entry name" value="ABC_TM1"/>
    <property type="match status" value="1"/>
</dbReference>
<keyword evidence="2 5" id="KW-0812">Transmembrane</keyword>
<dbReference type="Pfam" id="PF00528">
    <property type="entry name" value="BPD_transp_1"/>
    <property type="match status" value="1"/>
</dbReference>
<dbReference type="STRING" id="690567.2791"/>
<comment type="subcellular location">
    <subcellularLocation>
        <location evidence="5">Cell membrane</location>
        <topology evidence="5">Multi-pass membrane protein</topology>
    </subcellularLocation>
    <subcellularLocation>
        <location evidence="1">Membrane</location>
        <topology evidence="1">Multi-pass membrane protein</topology>
    </subcellularLocation>
</comment>
<evidence type="ECO:0000313" key="7">
    <source>
        <dbReference type="EMBL" id="CFY11536.1"/>
    </source>
</evidence>
<dbReference type="InterPro" id="IPR049783">
    <property type="entry name" value="ABC_perm_TupB-like"/>
</dbReference>
<name>A0A0E3W3X9_9FIRM</name>
<keyword evidence="3 5" id="KW-1133">Transmembrane helix</keyword>
<keyword evidence="8" id="KW-1185">Reference proteome</keyword>
<organism evidence="7 8">
    <name type="scientific">Syntrophomonas zehnderi OL-4</name>
    <dbReference type="NCBI Taxonomy" id="690567"/>
    <lineage>
        <taxon>Bacteria</taxon>
        <taxon>Bacillati</taxon>
        <taxon>Bacillota</taxon>
        <taxon>Clostridia</taxon>
        <taxon>Eubacteriales</taxon>
        <taxon>Syntrophomonadaceae</taxon>
        <taxon>Syntrophomonas</taxon>
    </lineage>
</organism>
<dbReference type="Gene3D" id="1.10.3720.10">
    <property type="entry name" value="MetI-like"/>
    <property type="match status" value="1"/>
</dbReference>
<comment type="similarity">
    <text evidence="5">Belongs to the binding-protein-dependent transport system permease family.</text>
</comment>
<dbReference type="RefSeq" id="WP_046500132.1">
    <property type="nucleotide sequence ID" value="NZ_CGIH01000053.1"/>
</dbReference>
<evidence type="ECO:0000259" key="6">
    <source>
        <dbReference type="PROSITE" id="PS50928"/>
    </source>
</evidence>
<dbReference type="CDD" id="cd06261">
    <property type="entry name" value="TM_PBP2"/>
    <property type="match status" value="1"/>
</dbReference>
<dbReference type="InterPro" id="IPR035906">
    <property type="entry name" value="MetI-like_sf"/>
</dbReference>
<feature type="transmembrane region" description="Helical" evidence="5">
    <location>
        <begin position="154"/>
        <end position="181"/>
    </location>
</feature>
<evidence type="ECO:0000256" key="4">
    <source>
        <dbReference type="ARBA" id="ARBA00023136"/>
    </source>
</evidence>
<dbReference type="OrthoDB" id="9781724at2"/>
<dbReference type="GO" id="GO:0005886">
    <property type="term" value="C:plasma membrane"/>
    <property type="evidence" value="ECO:0007669"/>
    <property type="project" value="UniProtKB-SubCell"/>
</dbReference>
<evidence type="ECO:0000256" key="2">
    <source>
        <dbReference type="ARBA" id="ARBA00022692"/>
    </source>
</evidence>
<evidence type="ECO:0000313" key="8">
    <source>
        <dbReference type="Proteomes" id="UP000045545"/>
    </source>
</evidence>
<dbReference type="PANTHER" id="PTHR43632">
    <property type="entry name" value="PERMEASE COMPONENT OF TUNGSTATE ABC TRANSPORTER"/>
    <property type="match status" value="1"/>
</dbReference>
<dbReference type="SUPFAM" id="SSF161098">
    <property type="entry name" value="MetI-like"/>
    <property type="match status" value="1"/>
</dbReference>
<reference evidence="7 8" key="1">
    <citation type="submission" date="2015-03" db="EMBL/GenBank/DDBJ databases">
        <authorList>
            <person name="Murphy D."/>
        </authorList>
    </citation>
    <scope>NUCLEOTIDE SEQUENCE [LARGE SCALE GENOMIC DNA]</scope>
    <source>
        <strain evidence="7 8">OL-4</strain>
    </source>
</reference>
<sequence>MEIFVQGIKEGVCLIWQLDKEIFQVTALSLQVSLTALILSALIGVPAGAALALKDIPGKRFFLNIIYTLMGLPPVLAGLFVYLLLTYRGPLGQYQLLFTPTAMIIAQILLAAPIICGLTARAVMALNQEVYDTAVTLGASQRQASRAIIREARIGIVAALSTALGRVIAEVGAVMLVGGNIRWSTRVLTTSIVLETRMGNFSTAIAIGIILLTLSFIINTAILMLEKRSFSYDNTIKIT</sequence>
<protein>
    <submittedName>
        <fullName evidence="7">MetI-like domain</fullName>
    </submittedName>
</protein>
<proteinExistence type="inferred from homology"/>
<feature type="transmembrane region" description="Helical" evidence="5">
    <location>
        <begin position="97"/>
        <end position="118"/>
    </location>
</feature>
<accession>A0A0E3W3X9</accession>
<evidence type="ECO:0000256" key="1">
    <source>
        <dbReference type="ARBA" id="ARBA00004141"/>
    </source>
</evidence>
<dbReference type="GO" id="GO:0055085">
    <property type="term" value="P:transmembrane transport"/>
    <property type="evidence" value="ECO:0007669"/>
    <property type="project" value="InterPro"/>
</dbReference>
<dbReference type="EMBL" id="CGIH01000053">
    <property type="protein sequence ID" value="CFY11536.1"/>
    <property type="molecule type" value="Genomic_DNA"/>
</dbReference>
<dbReference type="AlphaFoldDB" id="A0A0E3W3X9"/>